<accession>A0AA35YZY7</accession>
<dbReference type="PANTHER" id="PTHR31113:SF32">
    <property type="entry name" value="UPF0496 PLANT-LIKE PROTEIN"/>
    <property type="match status" value="1"/>
</dbReference>
<keyword evidence="5 7" id="KW-0472">Membrane</keyword>
<dbReference type="EMBL" id="OX465080">
    <property type="protein sequence ID" value="CAI9283143.1"/>
    <property type="molecule type" value="Genomic_DNA"/>
</dbReference>
<evidence type="ECO:0000256" key="6">
    <source>
        <dbReference type="SAM" id="MobiDB-lite"/>
    </source>
</evidence>
<feature type="transmembrane region" description="Helical" evidence="7">
    <location>
        <begin position="250"/>
        <end position="269"/>
    </location>
</feature>
<evidence type="ECO:0000256" key="3">
    <source>
        <dbReference type="ARBA" id="ARBA00022692"/>
    </source>
</evidence>
<dbReference type="Proteomes" id="UP001177003">
    <property type="component" value="Chromosome 4"/>
</dbReference>
<evidence type="ECO:0000256" key="1">
    <source>
        <dbReference type="ARBA" id="ARBA00004370"/>
    </source>
</evidence>
<proteinExistence type="inferred from homology"/>
<evidence type="ECO:0000256" key="2">
    <source>
        <dbReference type="ARBA" id="ARBA00009074"/>
    </source>
</evidence>
<evidence type="ECO:0000313" key="8">
    <source>
        <dbReference type="EMBL" id="CAI9283143.1"/>
    </source>
</evidence>
<feature type="compositionally biased region" description="Polar residues" evidence="6">
    <location>
        <begin position="1"/>
        <end position="15"/>
    </location>
</feature>
<dbReference type="AlphaFoldDB" id="A0AA35YZY7"/>
<name>A0AA35YZY7_LACSI</name>
<evidence type="ECO:0000256" key="4">
    <source>
        <dbReference type="ARBA" id="ARBA00022989"/>
    </source>
</evidence>
<reference evidence="8" key="1">
    <citation type="submission" date="2023-04" db="EMBL/GenBank/DDBJ databases">
        <authorList>
            <person name="Vijverberg K."/>
            <person name="Xiong W."/>
            <person name="Schranz E."/>
        </authorList>
    </citation>
    <scope>NUCLEOTIDE SEQUENCE</scope>
</reference>
<feature type="compositionally biased region" description="Low complexity" evidence="6">
    <location>
        <begin position="17"/>
        <end position="30"/>
    </location>
</feature>
<protein>
    <submittedName>
        <fullName evidence="8">Uncharacterized protein</fullName>
    </submittedName>
</protein>
<comment type="similarity">
    <text evidence="2">Belongs to the UPF0496 family.</text>
</comment>
<dbReference type="GO" id="GO:0016020">
    <property type="term" value="C:membrane"/>
    <property type="evidence" value="ECO:0007669"/>
    <property type="project" value="UniProtKB-SubCell"/>
</dbReference>
<evidence type="ECO:0000313" key="9">
    <source>
        <dbReference type="Proteomes" id="UP001177003"/>
    </source>
</evidence>
<evidence type="ECO:0000256" key="7">
    <source>
        <dbReference type="SAM" id="Phobius"/>
    </source>
</evidence>
<keyword evidence="3 7" id="KW-0812">Transmembrane</keyword>
<feature type="region of interest" description="Disordered" evidence="6">
    <location>
        <begin position="1"/>
        <end position="35"/>
    </location>
</feature>
<dbReference type="Pfam" id="PF05055">
    <property type="entry name" value="DUF677"/>
    <property type="match status" value="1"/>
</dbReference>
<organism evidence="8 9">
    <name type="scientific">Lactuca saligna</name>
    <name type="common">Willowleaf lettuce</name>
    <dbReference type="NCBI Taxonomy" id="75948"/>
    <lineage>
        <taxon>Eukaryota</taxon>
        <taxon>Viridiplantae</taxon>
        <taxon>Streptophyta</taxon>
        <taxon>Embryophyta</taxon>
        <taxon>Tracheophyta</taxon>
        <taxon>Spermatophyta</taxon>
        <taxon>Magnoliopsida</taxon>
        <taxon>eudicotyledons</taxon>
        <taxon>Gunneridae</taxon>
        <taxon>Pentapetalae</taxon>
        <taxon>asterids</taxon>
        <taxon>campanulids</taxon>
        <taxon>Asterales</taxon>
        <taxon>Asteraceae</taxon>
        <taxon>Cichorioideae</taxon>
        <taxon>Cichorieae</taxon>
        <taxon>Lactucinae</taxon>
        <taxon>Lactuca</taxon>
    </lineage>
</organism>
<feature type="transmembrane region" description="Helical" evidence="7">
    <location>
        <begin position="223"/>
        <end position="244"/>
    </location>
</feature>
<keyword evidence="4 7" id="KW-1133">Transmembrane helix</keyword>
<gene>
    <name evidence="8" type="ORF">LSALG_LOCUS22752</name>
</gene>
<dbReference type="PANTHER" id="PTHR31113">
    <property type="entry name" value="UPF0496 PROTEIN 3-RELATED"/>
    <property type="match status" value="1"/>
</dbReference>
<sequence>MGCVYSSESGSSRTKLPTGSSSTSSSGTPSISKLQLSPDLTSYQDACRSDPDLQSLDSSLQYRTSRVINSLATGVEVRSLSLDSLREVTGSLLDMNQEVVNILIESKEDIWNNEELFSLVKDFFDLSILTLDFCTSLEDCLKNARYSLSFLQIAINQFDGDNDYLKTLEQFKKFEALEGPFSEEFFELFQSVYKQQLSMLKKLQIQKGKVDKKLKSAKTWRKLTNMIFVITFSTVIICSVVAAAVAAPAVLTALAAAAAVPLGSMGKWVNSLWKKYETELKGQREMISSMRMGNLIVIKDLDNIKALVDKLGIEMQGLVQNAQFAIKEDEEEAVAMAVDEMKKTVNDFAKTIDELSDHSDKCCRDVRRARLVIVQKITKHPSGSI</sequence>
<evidence type="ECO:0000256" key="5">
    <source>
        <dbReference type="ARBA" id="ARBA00023136"/>
    </source>
</evidence>
<keyword evidence="9" id="KW-1185">Reference proteome</keyword>
<comment type="subcellular location">
    <subcellularLocation>
        <location evidence="1">Membrane</location>
    </subcellularLocation>
</comment>
<dbReference type="InterPro" id="IPR007749">
    <property type="entry name" value="DUF677"/>
</dbReference>